<dbReference type="RefSeq" id="WP_377199189.1">
    <property type="nucleotide sequence ID" value="NZ_JBHUHF010000001.1"/>
</dbReference>
<protein>
    <submittedName>
        <fullName evidence="3">Septum formation family protein</fullName>
    </submittedName>
</protein>
<evidence type="ECO:0000256" key="1">
    <source>
        <dbReference type="SAM" id="MobiDB-lite"/>
    </source>
</evidence>
<dbReference type="Proteomes" id="UP001597338">
    <property type="component" value="Unassembled WGS sequence"/>
</dbReference>
<accession>A0ABW4VCE5</accession>
<feature type="region of interest" description="Disordered" evidence="1">
    <location>
        <begin position="1"/>
        <end position="23"/>
    </location>
</feature>
<proteinExistence type="predicted"/>
<feature type="compositionally biased region" description="Basic and acidic residues" evidence="1">
    <location>
        <begin position="7"/>
        <end position="23"/>
    </location>
</feature>
<organism evidence="3 4">
    <name type="scientific">Promicromonospora aerolata</name>
    <dbReference type="NCBI Taxonomy" id="195749"/>
    <lineage>
        <taxon>Bacteria</taxon>
        <taxon>Bacillati</taxon>
        <taxon>Actinomycetota</taxon>
        <taxon>Actinomycetes</taxon>
        <taxon>Micrococcales</taxon>
        <taxon>Promicromonosporaceae</taxon>
        <taxon>Promicromonospora</taxon>
    </lineage>
</organism>
<comment type="caution">
    <text evidence="3">The sequence shown here is derived from an EMBL/GenBank/DDBJ whole genome shotgun (WGS) entry which is preliminary data.</text>
</comment>
<feature type="domain" description="Septum formation-related" evidence="2">
    <location>
        <begin position="104"/>
        <end position="194"/>
    </location>
</feature>
<evidence type="ECO:0000313" key="3">
    <source>
        <dbReference type="EMBL" id="MFD2027448.1"/>
    </source>
</evidence>
<dbReference type="InterPro" id="IPR026004">
    <property type="entry name" value="Septum_form"/>
</dbReference>
<reference evidence="4" key="1">
    <citation type="journal article" date="2019" name="Int. J. Syst. Evol. Microbiol.">
        <title>The Global Catalogue of Microorganisms (GCM) 10K type strain sequencing project: providing services to taxonomists for standard genome sequencing and annotation.</title>
        <authorList>
            <consortium name="The Broad Institute Genomics Platform"/>
            <consortium name="The Broad Institute Genome Sequencing Center for Infectious Disease"/>
            <person name="Wu L."/>
            <person name="Ma J."/>
        </authorList>
    </citation>
    <scope>NUCLEOTIDE SEQUENCE [LARGE SCALE GENOMIC DNA]</scope>
    <source>
        <strain evidence="4">CCM 7043</strain>
    </source>
</reference>
<keyword evidence="4" id="KW-1185">Reference proteome</keyword>
<dbReference type="Pfam" id="PF13845">
    <property type="entry name" value="Septum_form"/>
    <property type="match status" value="1"/>
</dbReference>
<dbReference type="EMBL" id="JBHUHF010000001">
    <property type="protein sequence ID" value="MFD2027448.1"/>
    <property type="molecule type" value="Genomic_DNA"/>
</dbReference>
<sequence>MKRTFRSARDAVSRAGRMSERRTSGGAARLSAIAAAATVSLTMLTGCGTAFDDLLSGGDPPRDEPGGEITASAEADAFEILAGDCIDLGALDGYADHAEGEDYEVESVPVVPCAEPHTGEVYAELVMETDKFPGAKGMAKKFENWCYAEFEKFVGISYDESVYGYTGFFPTKDSWEQLDDRTLQCIVSSEEPVTGTLKDAKQ</sequence>
<name>A0ABW4VCE5_9MICO</name>
<evidence type="ECO:0000259" key="2">
    <source>
        <dbReference type="Pfam" id="PF13845"/>
    </source>
</evidence>
<evidence type="ECO:0000313" key="4">
    <source>
        <dbReference type="Proteomes" id="UP001597338"/>
    </source>
</evidence>
<gene>
    <name evidence="3" type="ORF">ACFSL2_18200</name>
</gene>